<sequence>MPREGTGPDFIEALARGLEVITAFEPRRPVMSLTDMAQATGLARPTARRILLTLAELGYVRQQDGGFALTPRVLDLGMAYVRSMGLWDVARPHLERLVERTNESCSIAQLDGSDIVYVARASVPKIVTLAVQIGTRFPALQTSLGKVLLAALPPDEATRVLAEPTRSGLVPVWRPDRAEWEAELREVRARGWAMTDEQLARGIRSVAAPLRDGSGRVVASVNVNAHAAETSVETLLHDHLPLLLQAAGEISVDFARLDSAPHLTRPTAVAVKP</sequence>
<evidence type="ECO:0000256" key="2">
    <source>
        <dbReference type="ARBA" id="ARBA00023125"/>
    </source>
</evidence>
<name>A0ABP7L128_9ACTN</name>
<keyword evidence="7" id="KW-1185">Reference proteome</keyword>
<feature type="domain" description="IclR-ED" evidence="5">
    <location>
        <begin position="72"/>
        <end position="256"/>
    </location>
</feature>
<keyword evidence="3" id="KW-0804">Transcription</keyword>
<keyword evidence="2" id="KW-0238">DNA-binding</keyword>
<dbReference type="Pfam" id="PF01614">
    <property type="entry name" value="IclR_C"/>
    <property type="match status" value="1"/>
</dbReference>
<dbReference type="InterPro" id="IPR014757">
    <property type="entry name" value="Tscrpt_reg_IclR_C"/>
</dbReference>
<dbReference type="PROSITE" id="PS51077">
    <property type="entry name" value="HTH_ICLR"/>
    <property type="match status" value="1"/>
</dbReference>
<dbReference type="InterPro" id="IPR005471">
    <property type="entry name" value="Tscrpt_reg_IclR_N"/>
</dbReference>
<evidence type="ECO:0000259" key="4">
    <source>
        <dbReference type="PROSITE" id="PS51077"/>
    </source>
</evidence>
<dbReference type="InterPro" id="IPR050707">
    <property type="entry name" value="HTH_MetabolicPath_Reg"/>
</dbReference>
<organism evidence="6 7">
    <name type="scientific">Streptomyces lannensis</name>
    <dbReference type="NCBI Taxonomy" id="766498"/>
    <lineage>
        <taxon>Bacteria</taxon>
        <taxon>Bacillati</taxon>
        <taxon>Actinomycetota</taxon>
        <taxon>Actinomycetes</taxon>
        <taxon>Kitasatosporales</taxon>
        <taxon>Streptomycetaceae</taxon>
        <taxon>Streptomyces</taxon>
    </lineage>
</organism>
<dbReference type="InterPro" id="IPR036390">
    <property type="entry name" value="WH_DNA-bd_sf"/>
</dbReference>
<dbReference type="PANTHER" id="PTHR30136">
    <property type="entry name" value="HELIX-TURN-HELIX TRANSCRIPTIONAL REGULATOR, ICLR FAMILY"/>
    <property type="match status" value="1"/>
</dbReference>
<dbReference type="EMBL" id="BAAAZA010000028">
    <property type="protein sequence ID" value="GAA3892175.1"/>
    <property type="molecule type" value="Genomic_DNA"/>
</dbReference>
<accession>A0ABP7L128</accession>
<proteinExistence type="predicted"/>
<dbReference type="PROSITE" id="PS51078">
    <property type="entry name" value="ICLR_ED"/>
    <property type="match status" value="1"/>
</dbReference>
<dbReference type="SUPFAM" id="SSF55781">
    <property type="entry name" value="GAF domain-like"/>
    <property type="match status" value="1"/>
</dbReference>
<evidence type="ECO:0000256" key="1">
    <source>
        <dbReference type="ARBA" id="ARBA00023015"/>
    </source>
</evidence>
<protein>
    <submittedName>
        <fullName evidence="6">IclR family transcriptional regulator C-terminal domain-containing protein</fullName>
    </submittedName>
</protein>
<dbReference type="Gene3D" id="1.10.10.10">
    <property type="entry name" value="Winged helix-like DNA-binding domain superfamily/Winged helix DNA-binding domain"/>
    <property type="match status" value="1"/>
</dbReference>
<dbReference type="PANTHER" id="PTHR30136:SF34">
    <property type="entry name" value="TRANSCRIPTIONAL REGULATOR"/>
    <property type="match status" value="1"/>
</dbReference>
<evidence type="ECO:0000256" key="3">
    <source>
        <dbReference type="ARBA" id="ARBA00023163"/>
    </source>
</evidence>
<gene>
    <name evidence="6" type="ORF">GCM10022207_69750</name>
</gene>
<evidence type="ECO:0000313" key="6">
    <source>
        <dbReference type="EMBL" id="GAA3892175.1"/>
    </source>
</evidence>
<dbReference type="RefSeq" id="WP_331268808.1">
    <property type="nucleotide sequence ID" value="NZ_BAAAZA010000028.1"/>
</dbReference>
<comment type="caution">
    <text evidence="6">The sequence shown here is derived from an EMBL/GenBank/DDBJ whole genome shotgun (WGS) entry which is preliminary data.</text>
</comment>
<dbReference type="SUPFAM" id="SSF46785">
    <property type="entry name" value="Winged helix' DNA-binding domain"/>
    <property type="match status" value="1"/>
</dbReference>
<keyword evidence="1" id="KW-0805">Transcription regulation</keyword>
<dbReference type="InterPro" id="IPR036388">
    <property type="entry name" value="WH-like_DNA-bd_sf"/>
</dbReference>
<dbReference type="Pfam" id="PF09339">
    <property type="entry name" value="HTH_IclR"/>
    <property type="match status" value="1"/>
</dbReference>
<evidence type="ECO:0000259" key="5">
    <source>
        <dbReference type="PROSITE" id="PS51078"/>
    </source>
</evidence>
<dbReference type="InterPro" id="IPR029016">
    <property type="entry name" value="GAF-like_dom_sf"/>
</dbReference>
<dbReference type="Proteomes" id="UP001501563">
    <property type="component" value="Unassembled WGS sequence"/>
</dbReference>
<evidence type="ECO:0000313" key="7">
    <source>
        <dbReference type="Proteomes" id="UP001501563"/>
    </source>
</evidence>
<feature type="domain" description="HTH iclR-type" evidence="4">
    <location>
        <begin position="11"/>
        <end position="71"/>
    </location>
</feature>
<reference evidence="7" key="1">
    <citation type="journal article" date="2019" name="Int. J. Syst. Evol. Microbiol.">
        <title>The Global Catalogue of Microorganisms (GCM) 10K type strain sequencing project: providing services to taxonomists for standard genome sequencing and annotation.</title>
        <authorList>
            <consortium name="The Broad Institute Genomics Platform"/>
            <consortium name="The Broad Institute Genome Sequencing Center for Infectious Disease"/>
            <person name="Wu L."/>
            <person name="Ma J."/>
        </authorList>
    </citation>
    <scope>NUCLEOTIDE SEQUENCE [LARGE SCALE GENOMIC DNA]</scope>
    <source>
        <strain evidence="7">JCM 16578</strain>
    </source>
</reference>
<dbReference type="SMART" id="SM00346">
    <property type="entry name" value="HTH_ICLR"/>
    <property type="match status" value="1"/>
</dbReference>
<dbReference type="Gene3D" id="3.30.450.40">
    <property type="match status" value="1"/>
</dbReference>